<feature type="region of interest" description="Disordered" evidence="1">
    <location>
        <begin position="371"/>
        <end position="448"/>
    </location>
</feature>
<feature type="compositionally biased region" description="Polar residues" evidence="1">
    <location>
        <begin position="270"/>
        <end position="279"/>
    </location>
</feature>
<feature type="compositionally biased region" description="Low complexity" evidence="1">
    <location>
        <begin position="181"/>
        <end position="195"/>
    </location>
</feature>
<feature type="region of interest" description="Disordered" evidence="1">
    <location>
        <begin position="600"/>
        <end position="631"/>
    </location>
</feature>
<keyword evidence="2" id="KW-0732">Signal</keyword>
<evidence type="ECO:0008006" key="5">
    <source>
        <dbReference type="Google" id="ProtNLM"/>
    </source>
</evidence>
<proteinExistence type="predicted"/>
<evidence type="ECO:0000313" key="4">
    <source>
        <dbReference type="Proteomes" id="UP000317243"/>
    </source>
</evidence>
<feature type="region of interest" description="Disordered" evidence="1">
    <location>
        <begin position="43"/>
        <end position="150"/>
    </location>
</feature>
<feature type="compositionally biased region" description="Basic and acidic residues" evidence="1">
    <location>
        <begin position="619"/>
        <end position="631"/>
    </location>
</feature>
<feature type="compositionally biased region" description="Basic and acidic residues" evidence="1">
    <location>
        <begin position="116"/>
        <end position="126"/>
    </location>
</feature>
<dbReference type="RefSeq" id="WP_146509037.1">
    <property type="nucleotide sequence ID" value="NZ_SIHI01000001.1"/>
</dbReference>
<feature type="chain" id="PRO_5022745206" description="Secreted protein" evidence="2">
    <location>
        <begin position="19"/>
        <end position="631"/>
    </location>
</feature>
<keyword evidence="4" id="KW-1185">Reference proteome</keyword>
<comment type="caution">
    <text evidence="3">The sequence shown here is derived from an EMBL/GenBank/DDBJ whole genome shotgun (WGS) entry which is preliminary data.</text>
</comment>
<feature type="region of interest" description="Disordered" evidence="1">
    <location>
        <begin position="267"/>
        <end position="286"/>
    </location>
</feature>
<accession>A0A5C5X6K4</accession>
<dbReference type="Proteomes" id="UP000317243">
    <property type="component" value="Unassembled WGS sequence"/>
</dbReference>
<dbReference type="OrthoDB" id="292922at2"/>
<feature type="region of interest" description="Disordered" evidence="1">
    <location>
        <begin position="489"/>
        <end position="574"/>
    </location>
</feature>
<evidence type="ECO:0000256" key="2">
    <source>
        <dbReference type="SAM" id="SignalP"/>
    </source>
</evidence>
<feature type="compositionally biased region" description="Polar residues" evidence="1">
    <location>
        <begin position="129"/>
        <end position="142"/>
    </location>
</feature>
<feature type="compositionally biased region" description="Polar residues" evidence="1">
    <location>
        <begin position="537"/>
        <end position="548"/>
    </location>
</feature>
<dbReference type="AlphaFoldDB" id="A0A5C5X6K4"/>
<feature type="compositionally biased region" description="Basic and acidic residues" evidence="1">
    <location>
        <begin position="391"/>
        <end position="401"/>
    </location>
</feature>
<protein>
    <recommendedName>
        <fullName evidence="5">Secreted protein</fullName>
    </recommendedName>
</protein>
<reference evidence="3 4" key="1">
    <citation type="submission" date="2019-02" db="EMBL/GenBank/DDBJ databases">
        <title>Deep-cultivation of Planctomycetes and their phenomic and genomic characterization uncovers novel biology.</title>
        <authorList>
            <person name="Wiegand S."/>
            <person name="Jogler M."/>
            <person name="Boedeker C."/>
            <person name="Pinto D."/>
            <person name="Vollmers J."/>
            <person name="Rivas-Marin E."/>
            <person name="Kohn T."/>
            <person name="Peeters S.H."/>
            <person name="Heuer A."/>
            <person name="Rast P."/>
            <person name="Oberbeckmann S."/>
            <person name="Bunk B."/>
            <person name="Jeske O."/>
            <person name="Meyerdierks A."/>
            <person name="Storesund J.E."/>
            <person name="Kallscheuer N."/>
            <person name="Luecker S."/>
            <person name="Lage O.M."/>
            <person name="Pohl T."/>
            <person name="Merkel B.J."/>
            <person name="Hornburger P."/>
            <person name="Mueller R.-W."/>
            <person name="Bruemmer F."/>
            <person name="Labrenz M."/>
            <person name="Spormann A.M."/>
            <person name="Op Den Camp H."/>
            <person name="Overmann J."/>
            <person name="Amann R."/>
            <person name="Jetten M.S.M."/>
            <person name="Mascher T."/>
            <person name="Medema M.H."/>
            <person name="Devos D.P."/>
            <person name="Kaster A.-K."/>
            <person name="Ovreas L."/>
            <person name="Rohde M."/>
            <person name="Galperin M.Y."/>
            <person name="Jogler C."/>
        </authorList>
    </citation>
    <scope>NUCLEOTIDE SEQUENCE [LARGE SCALE GENOMIC DNA]</scope>
    <source>
        <strain evidence="3 4">KOR42</strain>
    </source>
</reference>
<evidence type="ECO:0000256" key="1">
    <source>
        <dbReference type="SAM" id="MobiDB-lite"/>
    </source>
</evidence>
<dbReference type="EMBL" id="SIHI01000001">
    <property type="protein sequence ID" value="TWT58560.1"/>
    <property type="molecule type" value="Genomic_DNA"/>
</dbReference>
<evidence type="ECO:0000313" key="3">
    <source>
        <dbReference type="EMBL" id="TWT58560.1"/>
    </source>
</evidence>
<feature type="compositionally biased region" description="Basic and acidic residues" evidence="1">
    <location>
        <begin position="46"/>
        <end position="57"/>
    </location>
</feature>
<feature type="region of interest" description="Disordered" evidence="1">
    <location>
        <begin position="174"/>
        <end position="207"/>
    </location>
</feature>
<feature type="compositionally biased region" description="Polar residues" evidence="1">
    <location>
        <begin position="422"/>
        <end position="431"/>
    </location>
</feature>
<gene>
    <name evidence="3" type="ORF">KOR42_19420</name>
</gene>
<feature type="compositionally biased region" description="Polar residues" evidence="1">
    <location>
        <begin position="557"/>
        <end position="566"/>
    </location>
</feature>
<name>A0A5C5X6K4_9PLAN</name>
<feature type="compositionally biased region" description="Low complexity" evidence="1">
    <location>
        <begin position="80"/>
        <end position="90"/>
    </location>
</feature>
<feature type="signal peptide" evidence="2">
    <location>
        <begin position="1"/>
        <end position="18"/>
    </location>
</feature>
<organism evidence="3 4">
    <name type="scientific">Thalassoglobus neptunius</name>
    <dbReference type="NCBI Taxonomy" id="1938619"/>
    <lineage>
        <taxon>Bacteria</taxon>
        <taxon>Pseudomonadati</taxon>
        <taxon>Planctomycetota</taxon>
        <taxon>Planctomycetia</taxon>
        <taxon>Planctomycetales</taxon>
        <taxon>Planctomycetaceae</taxon>
        <taxon>Thalassoglobus</taxon>
    </lineage>
</organism>
<sequence length="631" mass="66942" precursor="true">MRIQQPRMRGRIAGLVLAATCASGLQLTGCARPSPRHLGAVLTKKSRAEAATPHESDSPTLRSTRHSPGPDFVSVDDASSKSSRSSLPSRRNQHPLASNSIDPLPNPHPDPFLGLDEIRFPQEKRAASGNETTGSSAFSSGISFREPSAGNGIQQIDQSVMEDLESLVRTDSARPFPGFEAADSPAPSQSAPSQSVHPIAESSEPTAPTETVVLKHQIVQVDEEFTSSAPNAQLQPASATDSQEVVALPEPSLGEPLAHDEHQPRVQFADAQQQTQPDSAQLAEIQPRRSAIKRVNDEEITPVTRETSARDRMEQLISMARTHQMRGETHAAYRNALLAKHIADKHELTIGVLDQCPVALCEEIAGQLWGSPSDHSLPHDGKHPSAVPSIKPKEQPSESHQKVFAGKTESPSWEGLPDKPASQFSEQNTASPMRKLEPAPGSSNVPPMAAVPETEIADAFSLEPVADPDLPTAAPTPSNFGLVDSDATAAEATDVESDQSNELQPTVASADAGQESYPDRAVPLFESLENAEAGDSSLAQSSTATSNAAEPVLAADSTKSAASVSPSGEKANAATASTNLRWGTMAFITATVLTMIGARLNRSKPAKEETLSEEASSESSKKVELKIRRAA</sequence>